<dbReference type="RefSeq" id="WP_123352729.1">
    <property type="nucleotide sequence ID" value="NZ_CP027432.2"/>
</dbReference>
<dbReference type="EMBL" id="RJVK01000003">
    <property type="protein sequence ID" value="ROR39394.1"/>
    <property type="molecule type" value="Genomic_DNA"/>
</dbReference>
<dbReference type="InterPro" id="IPR018063">
    <property type="entry name" value="SAM_MeTrfase_RsmI_CS"/>
</dbReference>
<dbReference type="SUPFAM" id="SSF53790">
    <property type="entry name" value="Tetrapyrrole methylase"/>
    <property type="match status" value="1"/>
</dbReference>
<evidence type="ECO:0000313" key="11">
    <source>
        <dbReference type="Proteomes" id="UP000298805"/>
    </source>
</evidence>
<comment type="function">
    <text evidence="6">Catalyzes the 2'-O-methylation of the ribose of cytidine 1402 (C1402) in 16S rRNA.</text>
</comment>
<dbReference type="PROSITE" id="PS01296">
    <property type="entry name" value="RSMI"/>
    <property type="match status" value="1"/>
</dbReference>
<keyword evidence="3 6" id="KW-0489">Methyltransferase</keyword>
<evidence type="ECO:0000313" key="9">
    <source>
        <dbReference type="EMBL" id="ROR39394.1"/>
    </source>
</evidence>
<reference evidence="8" key="3">
    <citation type="submission" date="2019-06" db="EMBL/GenBank/DDBJ databases">
        <title>A comparative analysis of the Nautiliaceae.</title>
        <authorList>
            <person name="Grosche A."/>
            <person name="Smedile F."/>
            <person name="Vetriani C."/>
        </authorList>
    </citation>
    <scope>NUCLEOTIDE SEQUENCE</scope>
    <source>
        <strain evidence="8">TB6</strain>
    </source>
</reference>
<accession>A0AAJ4UXF3</accession>
<evidence type="ECO:0000256" key="2">
    <source>
        <dbReference type="ARBA" id="ARBA00022552"/>
    </source>
</evidence>
<dbReference type="EMBL" id="CP027432">
    <property type="protein sequence ID" value="QCI28806.1"/>
    <property type="molecule type" value="Genomic_DNA"/>
</dbReference>
<dbReference type="GO" id="GO:0005737">
    <property type="term" value="C:cytoplasm"/>
    <property type="evidence" value="ECO:0007669"/>
    <property type="project" value="UniProtKB-SubCell"/>
</dbReference>
<dbReference type="InterPro" id="IPR035996">
    <property type="entry name" value="4pyrrol_Methylase_sf"/>
</dbReference>
<dbReference type="Proteomes" id="UP000298805">
    <property type="component" value="Chromosome"/>
</dbReference>
<feature type="domain" description="Tetrapyrrole methylase" evidence="7">
    <location>
        <begin position="2"/>
        <end position="201"/>
    </location>
</feature>
<proteinExistence type="inferred from homology"/>
<dbReference type="PIRSF" id="PIRSF005917">
    <property type="entry name" value="MTase_YraL"/>
    <property type="match status" value="1"/>
</dbReference>
<protein>
    <recommendedName>
        <fullName evidence="6">Ribosomal RNA small subunit methyltransferase I</fullName>
        <ecNumber evidence="6">2.1.1.198</ecNumber>
    </recommendedName>
    <alternativeName>
        <fullName evidence="6">16S rRNA 2'-O-ribose C1402 methyltransferase</fullName>
    </alternativeName>
    <alternativeName>
        <fullName evidence="6">rRNA (cytidine-2'-O-)-methyltransferase RsmI</fullName>
    </alternativeName>
</protein>
<dbReference type="PANTHER" id="PTHR46111:SF1">
    <property type="entry name" value="RIBOSOMAL RNA SMALL SUBUNIT METHYLTRANSFERASE I"/>
    <property type="match status" value="1"/>
</dbReference>
<keyword evidence="2 6" id="KW-0698">rRNA processing</keyword>
<dbReference type="AlphaFoldDB" id="A0AAJ4UXF3"/>
<evidence type="ECO:0000256" key="5">
    <source>
        <dbReference type="ARBA" id="ARBA00022691"/>
    </source>
</evidence>
<dbReference type="GO" id="GO:0070677">
    <property type="term" value="F:rRNA (cytosine-2'-O-)-methyltransferase activity"/>
    <property type="evidence" value="ECO:0007669"/>
    <property type="project" value="UniProtKB-UniRule"/>
</dbReference>
<reference evidence="9 10" key="2">
    <citation type="submission" date="2018-11" db="EMBL/GenBank/DDBJ databases">
        <title>Genomic Encyclopedia of Type Strains, Phase IV (KMG-IV): sequencing the most valuable type-strain genomes for metagenomic binning, comparative biology and taxonomic classification.</title>
        <authorList>
            <person name="Goeker M."/>
        </authorList>
    </citation>
    <scope>NUCLEOTIDE SEQUENCE [LARGE SCALE GENOMIC DNA]</scope>
    <source>
        <strain evidence="9 10">DSM 27783</strain>
    </source>
</reference>
<organism evidence="9 10">
    <name type="scientific">Caminibacter pacificus</name>
    <dbReference type="NCBI Taxonomy" id="1424653"/>
    <lineage>
        <taxon>Bacteria</taxon>
        <taxon>Pseudomonadati</taxon>
        <taxon>Campylobacterota</taxon>
        <taxon>Epsilonproteobacteria</taxon>
        <taxon>Nautiliales</taxon>
        <taxon>Nautiliaceae</taxon>
        <taxon>Caminibacter</taxon>
    </lineage>
</organism>
<evidence type="ECO:0000256" key="6">
    <source>
        <dbReference type="HAMAP-Rule" id="MF_01877"/>
    </source>
</evidence>
<evidence type="ECO:0000259" key="7">
    <source>
        <dbReference type="Pfam" id="PF00590"/>
    </source>
</evidence>
<evidence type="ECO:0000313" key="8">
    <source>
        <dbReference type="EMBL" id="QCI28806.1"/>
    </source>
</evidence>
<dbReference type="NCBIfam" id="TIGR00096">
    <property type="entry name" value="16S rRNA (cytidine(1402)-2'-O)-methyltransferase"/>
    <property type="match status" value="1"/>
</dbReference>
<comment type="similarity">
    <text evidence="6">Belongs to the methyltransferase superfamily. RsmI family.</text>
</comment>
<name>A0AAJ4UXF3_9BACT</name>
<comment type="catalytic activity">
    <reaction evidence="6">
        <text>cytidine(1402) in 16S rRNA + S-adenosyl-L-methionine = 2'-O-methylcytidine(1402) in 16S rRNA + S-adenosyl-L-homocysteine + H(+)</text>
        <dbReference type="Rhea" id="RHEA:42924"/>
        <dbReference type="Rhea" id="RHEA-COMP:10285"/>
        <dbReference type="Rhea" id="RHEA-COMP:10286"/>
        <dbReference type="ChEBI" id="CHEBI:15378"/>
        <dbReference type="ChEBI" id="CHEBI:57856"/>
        <dbReference type="ChEBI" id="CHEBI:59789"/>
        <dbReference type="ChEBI" id="CHEBI:74495"/>
        <dbReference type="ChEBI" id="CHEBI:82748"/>
        <dbReference type="EC" id="2.1.1.198"/>
    </reaction>
</comment>
<keyword evidence="5 6" id="KW-0949">S-adenosyl-L-methionine</keyword>
<reference evidence="11" key="1">
    <citation type="submission" date="2018-03" db="EMBL/GenBank/DDBJ databases">
        <title>A comparative analysis of the Nautiliaceae.</title>
        <authorList>
            <person name="Grosche A."/>
            <person name="Smedile F."/>
            <person name="Vetriani C."/>
        </authorList>
    </citation>
    <scope>NUCLEOTIDE SEQUENCE [LARGE SCALE GENOMIC DNA]</scope>
    <source>
        <strain evidence="11">TB6</strain>
    </source>
</reference>
<dbReference type="Pfam" id="PF00590">
    <property type="entry name" value="TP_methylase"/>
    <property type="match status" value="1"/>
</dbReference>
<sequence>MVTFTPTPIGNLDDISKRALLALQNAEIIFCEDTRVTKKLLNLLNIPLNKEFISMHSHNEDKVLSKIDPQTLKSKEVVYVSDAGMPAISDPGSKLVKFCQKHDIPYTVIPGANAALTAFVASGFEGEFCFHAFLPHKGNERNEKLKEIINSNKIAILYESPHRIEKLLNELKELIPDREIFLAKELTKIHETYIKGKAKDIELKNTKGEWVVVIDKGENKKTLELSYDEISALPIPPKEKSKLLAKISEKSAKEIYKELINQ</sequence>
<evidence type="ECO:0000256" key="4">
    <source>
        <dbReference type="ARBA" id="ARBA00022679"/>
    </source>
</evidence>
<dbReference type="InterPro" id="IPR008189">
    <property type="entry name" value="rRNA_ssu_MeTfrase_I"/>
</dbReference>
<gene>
    <name evidence="6 8" type="primary">rsmI</name>
    <name evidence="8" type="ORF">C6V80_07445</name>
    <name evidence="9" type="ORF">EDC58_1334</name>
</gene>
<dbReference type="EC" id="2.1.1.198" evidence="6"/>
<evidence type="ECO:0000256" key="3">
    <source>
        <dbReference type="ARBA" id="ARBA00022603"/>
    </source>
</evidence>
<dbReference type="Gene3D" id="3.40.1010.10">
    <property type="entry name" value="Cobalt-precorrin-4 Transmethylase, Domain 1"/>
    <property type="match status" value="1"/>
</dbReference>
<dbReference type="Proteomes" id="UP000272781">
    <property type="component" value="Unassembled WGS sequence"/>
</dbReference>
<keyword evidence="1 6" id="KW-0963">Cytoplasm</keyword>
<dbReference type="FunFam" id="3.40.1010.10:FF:000007">
    <property type="entry name" value="Ribosomal RNA small subunit methyltransferase I"/>
    <property type="match status" value="1"/>
</dbReference>
<dbReference type="HAMAP" id="MF_01877">
    <property type="entry name" value="16SrRNA_methyltr_I"/>
    <property type="match status" value="1"/>
</dbReference>
<keyword evidence="4 6" id="KW-0808">Transferase</keyword>
<keyword evidence="11" id="KW-1185">Reference proteome</keyword>
<dbReference type="PANTHER" id="PTHR46111">
    <property type="entry name" value="RIBOSOMAL RNA SMALL SUBUNIT METHYLTRANSFERASE I"/>
    <property type="match status" value="1"/>
</dbReference>
<evidence type="ECO:0000313" key="10">
    <source>
        <dbReference type="Proteomes" id="UP000272781"/>
    </source>
</evidence>
<evidence type="ECO:0000256" key="1">
    <source>
        <dbReference type="ARBA" id="ARBA00022490"/>
    </source>
</evidence>
<comment type="subcellular location">
    <subcellularLocation>
        <location evidence="6">Cytoplasm</location>
    </subcellularLocation>
</comment>
<dbReference type="InterPro" id="IPR014776">
    <property type="entry name" value="4pyrrole_Mease_sub2"/>
</dbReference>
<dbReference type="CDD" id="cd11648">
    <property type="entry name" value="RsmI"/>
    <property type="match status" value="1"/>
</dbReference>
<dbReference type="InterPro" id="IPR014777">
    <property type="entry name" value="4pyrrole_Mease_sub1"/>
</dbReference>
<dbReference type="Gene3D" id="3.30.950.10">
    <property type="entry name" value="Methyltransferase, Cobalt-precorrin-4 Transmethylase, Domain 2"/>
    <property type="match status" value="1"/>
</dbReference>
<dbReference type="InterPro" id="IPR000878">
    <property type="entry name" value="4pyrrol_Mease"/>
</dbReference>